<feature type="region of interest" description="Disordered" evidence="1">
    <location>
        <begin position="81"/>
        <end position="104"/>
    </location>
</feature>
<reference evidence="3" key="1">
    <citation type="journal article" date="2023" name="Mol. Phylogenet. Evol.">
        <title>Genome-scale phylogeny and comparative genomics of the fungal order Sordariales.</title>
        <authorList>
            <person name="Hensen N."/>
            <person name="Bonometti L."/>
            <person name="Westerberg I."/>
            <person name="Brannstrom I.O."/>
            <person name="Guillou S."/>
            <person name="Cros-Aarteil S."/>
            <person name="Calhoun S."/>
            <person name="Haridas S."/>
            <person name="Kuo A."/>
            <person name="Mondo S."/>
            <person name="Pangilinan J."/>
            <person name="Riley R."/>
            <person name="LaButti K."/>
            <person name="Andreopoulos B."/>
            <person name="Lipzen A."/>
            <person name="Chen C."/>
            <person name="Yan M."/>
            <person name="Daum C."/>
            <person name="Ng V."/>
            <person name="Clum A."/>
            <person name="Steindorff A."/>
            <person name="Ohm R.A."/>
            <person name="Martin F."/>
            <person name="Silar P."/>
            <person name="Natvig D.O."/>
            <person name="Lalanne C."/>
            <person name="Gautier V."/>
            <person name="Ament-Velasquez S.L."/>
            <person name="Kruys A."/>
            <person name="Hutchinson M.I."/>
            <person name="Powell A.J."/>
            <person name="Barry K."/>
            <person name="Miller A.N."/>
            <person name="Grigoriev I.V."/>
            <person name="Debuchy R."/>
            <person name="Gladieux P."/>
            <person name="Hiltunen Thoren M."/>
            <person name="Johannesson H."/>
        </authorList>
    </citation>
    <scope>NUCLEOTIDE SEQUENCE</scope>
    <source>
        <strain evidence="3">CBS 532.94</strain>
    </source>
</reference>
<dbReference type="InterPro" id="IPR003169">
    <property type="entry name" value="GYF"/>
</dbReference>
<dbReference type="PANTHER" id="PTHR13138">
    <property type="entry name" value="PROTEIN LIN1"/>
    <property type="match status" value="1"/>
</dbReference>
<dbReference type="SUPFAM" id="SSF55277">
    <property type="entry name" value="GYF domain"/>
    <property type="match status" value="1"/>
</dbReference>
<evidence type="ECO:0000259" key="2">
    <source>
        <dbReference type="PROSITE" id="PS50829"/>
    </source>
</evidence>
<evidence type="ECO:0000256" key="1">
    <source>
        <dbReference type="SAM" id="MobiDB-lite"/>
    </source>
</evidence>
<accession>A0AAN7C3Y2</accession>
<feature type="domain" description="GYF" evidence="2">
    <location>
        <begin position="425"/>
        <end position="481"/>
    </location>
</feature>
<dbReference type="AlphaFoldDB" id="A0AAN7C3Y2"/>
<evidence type="ECO:0000313" key="3">
    <source>
        <dbReference type="EMBL" id="KAK4234307.1"/>
    </source>
</evidence>
<reference evidence="3" key="2">
    <citation type="submission" date="2023-05" db="EMBL/GenBank/DDBJ databases">
        <authorList>
            <consortium name="Lawrence Berkeley National Laboratory"/>
            <person name="Steindorff A."/>
            <person name="Hensen N."/>
            <person name="Bonometti L."/>
            <person name="Westerberg I."/>
            <person name="Brannstrom I.O."/>
            <person name="Guillou S."/>
            <person name="Cros-Aarteil S."/>
            <person name="Calhoun S."/>
            <person name="Haridas S."/>
            <person name="Kuo A."/>
            <person name="Mondo S."/>
            <person name="Pangilinan J."/>
            <person name="Riley R."/>
            <person name="Labutti K."/>
            <person name="Andreopoulos B."/>
            <person name="Lipzen A."/>
            <person name="Chen C."/>
            <person name="Yanf M."/>
            <person name="Daum C."/>
            <person name="Ng V."/>
            <person name="Clum A."/>
            <person name="Ohm R."/>
            <person name="Martin F."/>
            <person name="Silar P."/>
            <person name="Natvig D."/>
            <person name="Lalanne C."/>
            <person name="Gautier V."/>
            <person name="Ament-Velasquez S.L."/>
            <person name="Kruys A."/>
            <person name="Hutchinson M.I."/>
            <person name="Powell A.J."/>
            <person name="Barry K."/>
            <person name="Miller A.N."/>
            <person name="Grigoriev I.V."/>
            <person name="Debuchy R."/>
            <person name="Gladieux P."/>
            <person name="Thoren M.H."/>
            <person name="Johannesson H."/>
        </authorList>
    </citation>
    <scope>NUCLEOTIDE SEQUENCE</scope>
    <source>
        <strain evidence="3">CBS 532.94</strain>
    </source>
</reference>
<gene>
    <name evidence="3" type="ORF">C8A03DRAFT_37925</name>
</gene>
<feature type="compositionally biased region" description="Acidic residues" evidence="1">
    <location>
        <begin position="50"/>
        <end position="59"/>
    </location>
</feature>
<dbReference type="Pfam" id="PF02213">
    <property type="entry name" value="GYF"/>
    <property type="match status" value="1"/>
</dbReference>
<keyword evidence="4" id="KW-1185">Reference proteome</keyword>
<feature type="region of interest" description="Disordered" evidence="1">
    <location>
        <begin position="318"/>
        <end position="360"/>
    </location>
</feature>
<comment type="caution">
    <text evidence="3">The sequence shown here is derived from an EMBL/GenBank/DDBJ whole genome shotgun (WGS) entry which is preliminary data.</text>
</comment>
<dbReference type="PROSITE" id="PS50829">
    <property type="entry name" value="GYF"/>
    <property type="match status" value="1"/>
</dbReference>
<feature type="compositionally biased region" description="Acidic residues" evidence="1">
    <location>
        <begin position="185"/>
        <end position="196"/>
    </location>
</feature>
<evidence type="ECO:0000313" key="4">
    <source>
        <dbReference type="Proteomes" id="UP001303760"/>
    </source>
</evidence>
<feature type="compositionally biased region" description="Basic residues" evidence="1">
    <location>
        <begin position="318"/>
        <end position="340"/>
    </location>
</feature>
<sequence>MASRFSAARPKRAGEAFARAHHAQDRDGDGPTSKKVKFDLRNPSTLAAGAEDEDDENEDVLSADVIGGSRATKRGAVNIEGYDSDSENETFNARAEARGKKGREAEDIDFAEAMDNYNSKATLGGGGVEDEEVDMFGDFDAGENTLADSSKTGRKDKEVRFLADKEIEGQETTSKSCGTVRLDDKEESDDDEDDEEAVAAAIAEQGVDEEVGLGGLKKHAPKIDAFNMKQEQEEGAFDEAGNYIRKAVDPDAVHDRWLEGISKKEMKKAAAAHEKREAELRRQRREDDSILTGDLFKSLILRLEPGETALDALARLRKGQTKPKSKTKKLPKWKQRSAKKHGSEIVEAMDVDADKEPEDPKQTRIKETIVAIADAADKLIQRDYPNIYDMERERLCREYRNETGEAWVEPPESDEDGEGKGGGQAKMWEFRWIDGRDGGNKQGPFDGPTMKAWQDAGYFGEGVEFRPAGEEGGWTRVATFV</sequence>
<dbReference type="Proteomes" id="UP001303760">
    <property type="component" value="Unassembled WGS sequence"/>
</dbReference>
<dbReference type="GO" id="GO:0005682">
    <property type="term" value="C:U5 snRNP"/>
    <property type="evidence" value="ECO:0007669"/>
    <property type="project" value="InterPro"/>
</dbReference>
<dbReference type="PANTHER" id="PTHR13138:SF3">
    <property type="entry name" value="CD2 ANTIGEN CYTOPLASMIC TAIL-BINDING PROTEIN 2"/>
    <property type="match status" value="1"/>
</dbReference>
<dbReference type="InterPro" id="IPR039905">
    <property type="entry name" value="CD2BP2/Lin1"/>
</dbReference>
<name>A0AAN7C3Y2_9PEZI</name>
<dbReference type="EMBL" id="MU860388">
    <property type="protein sequence ID" value="KAK4234307.1"/>
    <property type="molecule type" value="Genomic_DNA"/>
</dbReference>
<organism evidence="3 4">
    <name type="scientific">Achaetomium macrosporum</name>
    <dbReference type="NCBI Taxonomy" id="79813"/>
    <lineage>
        <taxon>Eukaryota</taxon>
        <taxon>Fungi</taxon>
        <taxon>Dikarya</taxon>
        <taxon>Ascomycota</taxon>
        <taxon>Pezizomycotina</taxon>
        <taxon>Sordariomycetes</taxon>
        <taxon>Sordariomycetidae</taxon>
        <taxon>Sordariales</taxon>
        <taxon>Chaetomiaceae</taxon>
        <taxon>Achaetomium</taxon>
    </lineage>
</organism>
<proteinExistence type="predicted"/>
<feature type="compositionally biased region" description="Basic and acidic residues" evidence="1">
    <location>
        <begin position="95"/>
        <end position="104"/>
    </location>
</feature>
<protein>
    <recommendedName>
        <fullName evidence="2">GYF domain-containing protein</fullName>
    </recommendedName>
</protein>
<dbReference type="InterPro" id="IPR035445">
    <property type="entry name" value="GYF-like_dom_sf"/>
</dbReference>
<feature type="region of interest" description="Disordered" evidence="1">
    <location>
        <begin position="1"/>
        <end position="59"/>
    </location>
</feature>
<dbReference type="Gene3D" id="3.30.1490.40">
    <property type="match status" value="1"/>
</dbReference>
<feature type="region of interest" description="Disordered" evidence="1">
    <location>
        <begin position="163"/>
        <end position="196"/>
    </location>
</feature>